<sequence length="241" mass="24599">MKTALVTGGAGGIGRGVCERLAREADVVVVADLDPAEAAAEIGPKARPMVLDVASPESREQVAAACVAEFGGVDILVNCAGVLQDARVGRLDPALFRRLLAINLLGPLALTRLLLGPMARRGGGAVVNIASRAWLGTFGSTAYSTAKGGLVGATRSLALEVARQGVTVNCVAPGFVSTRMTDGLPDQIRERTLEAIPVGRAGQPGDVADAVAYLAGASYVTGQVLVVCGGRSIGDPYRRPA</sequence>
<reference evidence="5" key="1">
    <citation type="journal article" date="2019" name="Int. J. Syst. Evol. Microbiol.">
        <title>The Global Catalogue of Microorganisms (GCM) 10K type strain sequencing project: providing services to taxonomists for standard genome sequencing and annotation.</title>
        <authorList>
            <consortium name="The Broad Institute Genomics Platform"/>
            <consortium name="The Broad Institute Genome Sequencing Center for Infectious Disease"/>
            <person name="Wu L."/>
            <person name="Ma J."/>
        </authorList>
    </citation>
    <scope>NUCLEOTIDE SEQUENCE [LARGE SCALE GENOMIC DNA]</scope>
    <source>
        <strain evidence="5">CGMCC 4.7677</strain>
    </source>
</reference>
<organism evidence="4 5">
    <name type="scientific">Amycolatopsis deserti</name>
    <dbReference type="NCBI Taxonomy" id="185696"/>
    <lineage>
        <taxon>Bacteria</taxon>
        <taxon>Bacillati</taxon>
        <taxon>Actinomycetota</taxon>
        <taxon>Actinomycetes</taxon>
        <taxon>Pseudonocardiales</taxon>
        <taxon>Pseudonocardiaceae</taxon>
        <taxon>Amycolatopsis</taxon>
    </lineage>
</organism>
<evidence type="ECO:0000259" key="3">
    <source>
        <dbReference type="SMART" id="SM00822"/>
    </source>
</evidence>
<feature type="domain" description="Ketoreductase" evidence="3">
    <location>
        <begin position="2"/>
        <end position="207"/>
    </location>
</feature>
<dbReference type="Gene3D" id="3.40.50.720">
    <property type="entry name" value="NAD(P)-binding Rossmann-like Domain"/>
    <property type="match status" value="1"/>
</dbReference>
<dbReference type="RefSeq" id="WP_191244376.1">
    <property type="nucleotide sequence ID" value="NZ_BNAU01000002.1"/>
</dbReference>
<gene>
    <name evidence="4" type="primary">fabG</name>
    <name evidence="4" type="ORF">GCM10017786_21600</name>
</gene>
<protein>
    <submittedName>
        <fullName evidence="4">3-oxoacyl-ACP reductase</fullName>
    </submittedName>
</protein>
<dbReference type="InterPro" id="IPR057326">
    <property type="entry name" value="KR_dom"/>
</dbReference>
<dbReference type="SMART" id="SM00822">
    <property type="entry name" value="PKS_KR"/>
    <property type="match status" value="1"/>
</dbReference>
<name>A0ABQ3IN01_9PSEU</name>
<evidence type="ECO:0000256" key="2">
    <source>
        <dbReference type="ARBA" id="ARBA00023002"/>
    </source>
</evidence>
<evidence type="ECO:0000313" key="4">
    <source>
        <dbReference type="EMBL" id="GHE89186.1"/>
    </source>
</evidence>
<dbReference type="Proteomes" id="UP000605897">
    <property type="component" value="Unassembled WGS sequence"/>
</dbReference>
<keyword evidence="5" id="KW-1185">Reference proteome</keyword>
<dbReference type="Pfam" id="PF13561">
    <property type="entry name" value="adh_short_C2"/>
    <property type="match status" value="1"/>
</dbReference>
<dbReference type="InterPro" id="IPR036291">
    <property type="entry name" value="NAD(P)-bd_dom_sf"/>
</dbReference>
<dbReference type="PANTHER" id="PTHR42760">
    <property type="entry name" value="SHORT-CHAIN DEHYDROGENASES/REDUCTASES FAMILY MEMBER"/>
    <property type="match status" value="1"/>
</dbReference>
<comment type="caution">
    <text evidence="4">The sequence shown here is derived from an EMBL/GenBank/DDBJ whole genome shotgun (WGS) entry which is preliminary data.</text>
</comment>
<comment type="similarity">
    <text evidence="1">Belongs to the short-chain dehydrogenases/reductases (SDR) family.</text>
</comment>
<dbReference type="SUPFAM" id="SSF51735">
    <property type="entry name" value="NAD(P)-binding Rossmann-fold domains"/>
    <property type="match status" value="1"/>
</dbReference>
<dbReference type="PANTHER" id="PTHR42760:SF133">
    <property type="entry name" value="3-OXOACYL-[ACYL-CARRIER-PROTEIN] REDUCTASE"/>
    <property type="match status" value="1"/>
</dbReference>
<dbReference type="EMBL" id="BNAU01000002">
    <property type="protein sequence ID" value="GHE89186.1"/>
    <property type="molecule type" value="Genomic_DNA"/>
</dbReference>
<proteinExistence type="inferred from homology"/>
<dbReference type="PRINTS" id="PR00081">
    <property type="entry name" value="GDHRDH"/>
</dbReference>
<keyword evidence="2" id="KW-0560">Oxidoreductase</keyword>
<evidence type="ECO:0000313" key="5">
    <source>
        <dbReference type="Proteomes" id="UP000605897"/>
    </source>
</evidence>
<accession>A0ABQ3IN01</accession>
<evidence type="ECO:0000256" key="1">
    <source>
        <dbReference type="ARBA" id="ARBA00006484"/>
    </source>
</evidence>
<dbReference type="PRINTS" id="PR00080">
    <property type="entry name" value="SDRFAMILY"/>
</dbReference>
<dbReference type="InterPro" id="IPR002347">
    <property type="entry name" value="SDR_fam"/>
</dbReference>